<evidence type="ECO:0000256" key="4">
    <source>
        <dbReference type="ARBA" id="ARBA00023098"/>
    </source>
</evidence>
<dbReference type="InterPro" id="IPR020845">
    <property type="entry name" value="AMP-binding_CS"/>
</dbReference>
<keyword evidence="2" id="KW-0436">Ligase</keyword>
<dbReference type="PANTHER" id="PTHR43272">
    <property type="entry name" value="LONG-CHAIN-FATTY-ACID--COA LIGASE"/>
    <property type="match status" value="1"/>
</dbReference>
<dbReference type="EMBL" id="BAABLP010000002">
    <property type="protein sequence ID" value="GAA4740774.1"/>
    <property type="molecule type" value="Genomic_DNA"/>
</dbReference>
<comment type="similarity">
    <text evidence="1">Belongs to the ATP-dependent AMP-binding enzyme family.</text>
</comment>
<evidence type="ECO:0000256" key="1">
    <source>
        <dbReference type="ARBA" id="ARBA00006432"/>
    </source>
</evidence>
<sequence length="606" mass="65851">MQQTETRILTEAEPALNVADLLAQRASRTPDLVLFQVPEDGGWRPITAARFRAQVVEVAKGFIAAGIEPGDRIGLLSSTRYEWSVVDFAAWYAGALVVQVYETSSPDQVRHILEDSGACAIVVETAEHYTRVDEVLPDLPDVQHVWQLDLGGLDKIAQGGREVPDDEVERRRQLAVESDIATIIYTAGTTGKPKGCVLTHGNFVELTRNVTIDIPEVVHEQAATLLFVTLAHVFARFISVLAVYGGVRVGHQADTKQLVPSLGSFRPTFLLAVPRVFEKVYNSAEQKAEAGGRGGAFRWAADVGVRWSEAKTEGHVPIGLALQYRAADALVFRKLRGVLGGRCRWAVSGSAPLGKRLNHFYRAIGVTILEGYGLTETTAPLTVNRPADAKIGTVGRPLPGSAVRISADGEVEVRGIGVFPGYHHAEEATREAFDDGWFRTGDIGALDDDGHLMITGRKKEIIVTAGGKNVAPAELEDPIRANPIISQVVVVGDQRPFIAALVTLDGEMLPAWLKNKGVEEQVSMEQAAKLPVVREEIQRAIDAANTRVSRAEGVRAFRVLTDDFTEASGELTPKMSIKRHIILDKRSGDIDALYAEAKKEHTASAH</sequence>
<keyword evidence="3" id="KW-0276">Fatty acid metabolism</keyword>
<dbReference type="InterPro" id="IPR042099">
    <property type="entry name" value="ANL_N_sf"/>
</dbReference>
<proteinExistence type="inferred from homology"/>
<dbReference type="PROSITE" id="PS00455">
    <property type="entry name" value="AMP_BINDING"/>
    <property type="match status" value="1"/>
</dbReference>
<dbReference type="CDD" id="cd05907">
    <property type="entry name" value="VL_LC_FACS_like"/>
    <property type="match status" value="1"/>
</dbReference>
<evidence type="ECO:0000313" key="8">
    <source>
        <dbReference type="Proteomes" id="UP001500121"/>
    </source>
</evidence>
<evidence type="ECO:0000256" key="5">
    <source>
        <dbReference type="ARBA" id="ARBA00032875"/>
    </source>
</evidence>
<evidence type="ECO:0000256" key="3">
    <source>
        <dbReference type="ARBA" id="ARBA00022832"/>
    </source>
</evidence>
<dbReference type="Pfam" id="PF23562">
    <property type="entry name" value="AMP-binding_C_3"/>
    <property type="match status" value="1"/>
</dbReference>
<dbReference type="PANTHER" id="PTHR43272:SF32">
    <property type="entry name" value="AMP-DEPENDENT SYNTHETASE_LIGASE DOMAIN-CONTAINING PROTEIN"/>
    <property type="match status" value="1"/>
</dbReference>
<feature type="domain" description="AMP-dependent synthetase/ligase" evidence="6">
    <location>
        <begin position="23"/>
        <end position="423"/>
    </location>
</feature>
<dbReference type="RefSeq" id="WP_345479879.1">
    <property type="nucleotide sequence ID" value="NZ_BAABLP010000002.1"/>
</dbReference>
<accession>A0ABP8YXQ8</accession>
<dbReference type="Proteomes" id="UP001500121">
    <property type="component" value="Unassembled WGS sequence"/>
</dbReference>
<name>A0ABP8YXQ8_9MICO</name>
<comment type="caution">
    <text evidence="7">The sequence shown here is derived from an EMBL/GenBank/DDBJ whole genome shotgun (WGS) entry which is preliminary data.</text>
</comment>
<dbReference type="Gene3D" id="3.40.50.12780">
    <property type="entry name" value="N-terminal domain of ligase-like"/>
    <property type="match status" value="2"/>
</dbReference>
<evidence type="ECO:0000256" key="2">
    <source>
        <dbReference type="ARBA" id="ARBA00022598"/>
    </source>
</evidence>
<keyword evidence="4" id="KW-0443">Lipid metabolism</keyword>
<keyword evidence="8" id="KW-1185">Reference proteome</keyword>
<evidence type="ECO:0000259" key="6">
    <source>
        <dbReference type="Pfam" id="PF00501"/>
    </source>
</evidence>
<reference evidence="8" key="1">
    <citation type="journal article" date="2019" name="Int. J. Syst. Evol. Microbiol.">
        <title>The Global Catalogue of Microorganisms (GCM) 10K type strain sequencing project: providing services to taxonomists for standard genome sequencing and annotation.</title>
        <authorList>
            <consortium name="The Broad Institute Genomics Platform"/>
            <consortium name="The Broad Institute Genome Sequencing Center for Infectious Disease"/>
            <person name="Wu L."/>
            <person name="Ma J."/>
        </authorList>
    </citation>
    <scope>NUCLEOTIDE SEQUENCE [LARGE SCALE GENOMIC DNA]</scope>
    <source>
        <strain evidence="8">JCM 19015</strain>
    </source>
</reference>
<gene>
    <name evidence="7" type="ORF">GCM10025783_09690</name>
</gene>
<evidence type="ECO:0000313" key="7">
    <source>
        <dbReference type="EMBL" id="GAA4740774.1"/>
    </source>
</evidence>
<dbReference type="InterPro" id="IPR000873">
    <property type="entry name" value="AMP-dep_synth/lig_dom"/>
</dbReference>
<protein>
    <recommendedName>
        <fullName evidence="5">Acyl-CoA synthetase</fullName>
    </recommendedName>
</protein>
<organism evidence="7 8">
    <name type="scientific">Amnibacterium soli</name>
    <dbReference type="NCBI Taxonomy" id="1282736"/>
    <lineage>
        <taxon>Bacteria</taxon>
        <taxon>Bacillati</taxon>
        <taxon>Actinomycetota</taxon>
        <taxon>Actinomycetes</taxon>
        <taxon>Micrococcales</taxon>
        <taxon>Microbacteriaceae</taxon>
        <taxon>Amnibacterium</taxon>
    </lineage>
</organism>
<dbReference type="SUPFAM" id="SSF56801">
    <property type="entry name" value="Acetyl-CoA synthetase-like"/>
    <property type="match status" value="1"/>
</dbReference>
<dbReference type="Pfam" id="PF00501">
    <property type="entry name" value="AMP-binding"/>
    <property type="match status" value="1"/>
</dbReference>